<dbReference type="EnsemblMetazoa" id="CapteT220372">
    <property type="protein sequence ID" value="CapteP220372"/>
    <property type="gene ID" value="CapteG220372"/>
</dbReference>
<dbReference type="OrthoDB" id="424753at2759"/>
<dbReference type="PROSITE" id="PS50222">
    <property type="entry name" value="EF_HAND_2"/>
    <property type="match status" value="1"/>
</dbReference>
<keyword evidence="6" id="KW-0106">Calcium</keyword>
<evidence type="ECO:0000313" key="9">
    <source>
        <dbReference type="EMBL" id="ELU07185.1"/>
    </source>
</evidence>
<dbReference type="Proteomes" id="UP000014760">
    <property type="component" value="Unassembled WGS sequence"/>
</dbReference>
<dbReference type="STRING" id="283909.R7ULU5"/>
<dbReference type="InterPro" id="IPR018247">
    <property type="entry name" value="EF_Hand_1_Ca_BS"/>
</dbReference>
<dbReference type="GO" id="GO:0110158">
    <property type="term" value="C:calpain complex"/>
    <property type="evidence" value="ECO:0007669"/>
    <property type="project" value="TreeGrafter"/>
</dbReference>
<keyword evidence="3" id="KW-0963">Cytoplasm</keyword>
<keyword evidence="11" id="KW-1185">Reference proteome</keyword>
<keyword evidence="7" id="KW-0472">Membrane</keyword>
<evidence type="ECO:0000256" key="3">
    <source>
        <dbReference type="ARBA" id="ARBA00022490"/>
    </source>
</evidence>
<evidence type="ECO:0000256" key="4">
    <source>
        <dbReference type="ARBA" id="ARBA00022723"/>
    </source>
</evidence>
<dbReference type="PANTHER" id="PTHR46735:SF3">
    <property type="entry name" value="CALPAIN SMALL SUBUNIT 1-RELATED"/>
    <property type="match status" value="1"/>
</dbReference>
<dbReference type="GO" id="GO:0012505">
    <property type="term" value="C:endomembrane system"/>
    <property type="evidence" value="ECO:0007669"/>
    <property type="project" value="UniProtKB-SubCell"/>
</dbReference>
<protein>
    <recommendedName>
        <fullName evidence="8">EF-hand domain-containing protein</fullName>
    </recommendedName>
</protein>
<evidence type="ECO:0000313" key="10">
    <source>
        <dbReference type="EnsemblMetazoa" id="CapteP220372"/>
    </source>
</evidence>
<dbReference type="HOGENOM" id="CLU_051357_2_0_1"/>
<evidence type="ECO:0000256" key="7">
    <source>
        <dbReference type="ARBA" id="ARBA00023136"/>
    </source>
</evidence>
<dbReference type="OMA" id="MEWESIF"/>
<evidence type="ECO:0000256" key="5">
    <source>
        <dbReference type="ARBA" id="ARBA00022737"/>
    </source>
</evidence>
<dbReference type="PANTHER" id="PTHR46735">
    <property type="entry name" value="CALPAIN, SMALL SUBUNIT 1 A-RELATED"/>
    <property type="match status" value="1"/>
</dbReference>
<comment type="subcellular location">
    <subcellularLocation>
        <location evidence="2">Cytoplasm</location>
    </subcellularLocation>
    <subcellularLocation>
        <location evidence="1">Endomembrane system</location>
    </subcellularLocation>
</comment>
<dbReference type="GO" id="GO:0005509">
    <property type="term" value="F:calcium ion binding"/>
    <property type="evidence" value="ECO:0007669"/>
    <property type="project" value="InterPro"/>
</dbReference>
<dbReference type="CDD" id="cd16182">
    <property type="entry name" value="EFh_PEF_Group_II_CAPN_like"/>
    <property type="match status" value="1"/>
</dbReference>
<dbReference type="EMBL" id="KB300094">
    <property type="protein sequence ID" value="ELU07185.1"/>
    <property type="molecule type" value="Genomic_DNA"/>
</dbReference>
<dbReference type="SMART" id="SM00054">
    <property type="entry name" value="EFh"/>
    <property type="match status" value="2"/>
</dbReference>
<dbReference type="Pfam" id="PF00036">
    <property type="entry name" value="EF-hand_1"/>
    <property type="match status" value="1"/>
</dbReference>
<evidence type="ECO:0000256" key="1">
    <source>
        <dbReference type="ARBA" id="ARBA00004308"/>
    </source>
</evidence>
<name>R7ULU5_CAPTE</name>
<dbReference type="SUPFAM" id="SSF47473">
    <property type="entry name" value="EF-hand"/>
    <property type="match status" value="1"/>
</dbReference>
<evidence type="ECO:0000256" key="2">
    <source>
        <dbReference type="ARBA" id="ARBA00004496"/>
    </source>
</evidence>
<sequence>MASYKSYLEFKPTVPEMSMDEEFKKHSGGDDKMDASELSRALSALFQKEGTQSQFGVEACRSMLAMMDRDKSGYLNVSEFKQMMKEIDVWKKAFVAFDSDRSGFIDSYELSKVFKTIGFELSRQVLLSIVTRYGGKARRMGLEDFIHCCCRIVVMYGEFSKYKMKDKPDVAQLGLEEWMSITMHY</sequence>
<dbReference type="InterPro" id="IPR011992">
    <property type="entry name" value="EF-hand-dom_pair"/>
</dbReference>
<evidence type="ECO:0000259" key="8">
    <source>
        <dbReference type="PROSITE" id="PS50222"/>
    </source>
</evidence>
<dbReference type="EMBL" id="AMQN01001125">
    <property type="status" value="NOT_ANNOTATED_CDS"/>
    <property type="molecule type" value="Genomic_DNA"/>
</dbReference>
<reference evidence="11" key="1">
    <citation type="submission" date="2012-12" db="EMBL/GenBank/DDBJ databases">
        <authorList>
            <person name="Hellsten U."/>
            <person name="Grimwood J."/>
            <person name="Chapman J.A."/>
            <person name="Shapiro H."/>
            <person name="Aerts A."/>
            <person name="Otillar R.P."/>
            <person name="Terry A.Y."/>
            <person name="Boore J.L."/>
            <person name="Simakov O."/>
            <person name="Marletaz F."/>
            <person name="Cho S.-J."/>
            <person name="Edsinger-Gonzales E."/>
            <person name="Havlak P."/>
            <person name="Kuo D.-H."/>
            <person name="Larsson T."/>
            <person name="Lv J."/>
            <person name="Arendt D."/>
            <person name="Savage R."/>
            <person name="Osoegawa K."/>
            <person name="de Jong P."/>
            <person name="Lindberg D.R."/>
            <person name="Seaver E.C."/>
            <person name="Weisblat D.A."/>
            <person name="Putnam N.H."/>
            <person name="Grigoriev I.V."/>
            <person name="Rokhsar D.S."/>
        </authorList>
    </citation>
    <scope>NUCLEOTIDE SEQUENCE</scope>
    <source>
        <strain evidence="11">I ESC-2004</strain>
    </source>
</reference>
<gene>
    <name evidence="9" type="ORF">CAPTEDRAFT_220372</name>
</gene>
<dbReference type="Pfam" id="PF13405">
    <property type="entry name" value="EF-hand_6"/>
    <property type="match status" value="1"/>
</dbReference>
<dbReference type="InterPro" id="IPR002048">
    <property type="entry name" value="EF_hand_dom"/>
</dbReference>
<reference evidence="9 11" key="2">
    <citation type="journal article" date="2013" name="Nature">
        <title>Insights into bilaterian evolution from three spiralian genomes.</title>
        <authorList>
            <person name="Simakov O."/>
            <person name="Marletaz F."/>
            <person name="Cho S.J."/>
            <person name="Edsinger-Gonzales E."/>
            <person name="Havlak P."/>
            <person name="Hellsten U."/>
            <person name="Kuo D.H."/>
            <person name="Larsson T."/>
            <person name="Lv J."/>
            <person name="Arendt D."/>
            <person name="Savage R."/>
            <person name="Osoegawa K."/>
            <person name="de Jong P."/>
            <person name="Grimwood J."/>
            <person name="Chapman J.A."/>
            <person name="Shapiro H."/>
            <person name="Aerts A."/>
            <person name="Otillar R.P."/>
            <person name="Terry A.Y."/>
            <person name="Boore J.L."/>
            <person name="Grigoriev I.V."/>
            <person name="Lindberg D.R."/>
            <person name="Seaver E.C."/>
            <person name="Weisblat D.A."/>
            <person name="Putnam N.H."/>
            <person name="Rokhsar D.S."/>
        </authorList>
    </citation>
    <scope>NUCLEOTIDE SEQUENCE</scope>
    <source>
        <strain evidence="9 11">I ESC-2004</strain>
    </source>
</reference>
<feature type="domain" description="EF-hand" evidence="8">
    <location>
        <begin position="85"/>
        <end position="120"/>
    </location>
</feature>
<keyword evidence="5" id="KW-0677">Repeat</keyword>
<proteinExistence type="predicted"/>
<evidence type="ECO:0000256" key="6">
    <source>
        <dbReference type="ARBA" id="ARBA00022837"/>
    </source>
</evidence>
<organism evidence="9">
    <name type="scientific">Capitella teleta</name>
    <name type="common">Polychaete worm</name>
    <dbReference type="NCBI Taxonomy" id="283909"/>
    <lineage>
        <taxon>Eukaryota</taxon>
        <taxon>Metazoa</taxon>
        <taxon>Spiralia</taxon>
        <taxon>Lophotrochozoa</taxon>
        <taxon>Annelida</taxon>
        <taxon>Polychaeta</taxon>
        <taxon>Sedentaria</taxon>
        <taxon>Scolecida</taxon>
        <taxon>Capitellidae</taxon>
        <taxon>Capitella</taxon>
    </lineage>
</organism>
<dbReference type="Gene3D" id="1.10.238.10">
    <property type="entry name" value="EF-hand"/>
    <property type="match status" value="1"/>
</dbReference>
<dbReference type="PROSITE" id="PS00018">
    <property type="entry name" value="EF_HAND_1"/>
    <property type="match status" value="1"/>
</dbReference>
<evidence type="ECO:0000313" key="11">
    <source>
        <dbReference type="Proteomes" id="UP000014760"/>
    </source>
</evidence>
<reference evidence="10" key="3">
    <citation type="submission" date="2015-06" db="UniProtKB">
        <authorList>
            <consortium name="EnsemblMetazoa"/>
        </authorList>
    </citation>
    <scope>IDENTIFICATION</scope>
</reference>
<accession>R7ULU5</accession>
<dbReference type="AlphaFoldDB" id="R7ULU5"/>
<keyword evidence="4" id="KW-0479">Metal-binding</keyword>